<dbReference type="PANTHER" id="PTHR43495">
    <property type="entry name" value="GABA PERMEASE"/>
    <property type="match status" value="1"/>
</dbReference>
<evidence type="ECO:0000256" key="6">
    <source>
        <dbReference type="ARBA" id="ARBA00023136"/>
    </source>
</evidence>
<feature type="transmembrane region" description="Helical" evidence="7">
    <location>
        <begin position="444"/>
        <end position="463"/>
    </location>
</feature>
<feature type="transmembrane region" description="Helical" evidence="7">
    <location>
        <begin position="417"/>
        <end position="438"/>
    </location>
</feature>
<reference evidence="9 10" key="1">
    <citation type="submission" date="2021-06" db="EMBL/GenBank/DDBJ databases">
        <authorList>
            <person name="Jeong J.W."/>
        </authorList>
    </citation>
    <scope>NUCLEOTIDE SEQUENCE [LARGE SCALE GENOMIC DNA]</scope>
    <source>
        <strain evidence="9 10">MMS21-TAE1-1</strain>
    </source>
</reference>
<accession>A0ABS6I181</accession>
<dbReference type="InterPro" id="IPR004841">
    <property type="entry name" value="AA-permease/SLC12A_dom"/>
</dbReference>
<feature type="transmembrane region" description="Helical" evidence="7">
    <location>
        <begin position="52"/>
        <end position="75"/>
    </location>
</feature>
<feature type="transmembrane region" description="Helical" evidence="7">
    <location>
        <begin position="254"/>
        <end position="273"/>
    </location>
</feature>
<feature type="transmembrane region" description="Helical" evidence="7">
    <location>
        <begin position="375"/>
        <end position="397"/>
    </location>
</feature>
<organism evidence="9 10">
    <name type="scientific">Paenarthrobacter aromaticivorans</name>
    <dbReference type="NCBI Taxonomy" id="2849150"/>
    <lineage>
        <taxon>Bacteria</taxon>
        <taxon>Bacillati</taxon>
        <taxon>Actinomycetota</taxon>
        <taxon>Actinomycetes</taxon>
        <taxon>Micrococcales</taxon>
        <taxon>Micrococcaceae</taxon>
        <taxon>Paenarthrobacter</taxon>
    </lineage>
</organism>
<feature type="transmembrane region" description="Helical" evidence="7">
    <location>
        <begin position="170"/>
        <end position="192"/>
    </location>
</feature>
<name>A0ABS6I181_9MICC</name>
<dbReference type="EMBL" id="JAHOPC010000002">
    <property type="protein sequence ID" value="MBU8865503.1"/>
    <property type="molecule type" value="Genomic_DNA"/>
</dbReference>
<comment type="subcellular location">
    <subcellularLocation>
        <location evidence="1">Membrane</location>
        <topology evidence="1">Multi-pass membrane protein</topology>
    </subcellularLocation>
</comment>
<keyword evidence="5 7" id="KW-1133">Transmembrane helix</keyword>
<keyword evidence="4" id="KW-0029">Amino-acid transport</keyword>
<protein>
    <submittedName>
        <fullName evidence="9">Amino acid permease</fullName>
    </submittedName>
</protein>
<dbReference type="Pfam" id="PF00324">
    <property type="entry name" value="AA_permease"/>
    <property type="match status" value="1"/>
</dbReference>
<proteinExistence type="predicted"/>
<evidence type="ECO:0000259" key="8">
    <source>
        <dbReference type="Pfam" id="PF00324"/>
    </source>
</evidence>
<dbReference type="InterPro" id="IPR004840">
    <property type="entry name" value="Amino_acid_permease_CS"/>
</dbReference>
<dbReference type="PIRSF" id="PIRSF006060">
    <property type="entry name" value="AA_transporter"/>
    <property type="match status" value="1"/>
</dbReference>
<keyword evidence="10" id="KW-1185">Reference proteome</keyword>
<evidence type="ECO:0000256" key="3">
    <source>
        <dbReference type="ARBA" id="ARBA00022692"/>
    </source>
</evidence>
<keyword evidence="6 7" id="KW-0472">Membrane</keyword>
<evidence type="ECO:0000256" key="4">
    <source>
        <dbReference type="ARBA" id="ARBA00022970"/>
    </source>
</evidence>
<comment type="caution">
    <text evidence="9">The sequence shown here is derived from an EMBL/GenBank/DDBJ whole genome shotgun (WGS) entry which is preliminary data.</text>
</comment>
<feature type="transmembrane region" description="Helical" evidence="7">
    <location>
        <begin position="29"/>
        <end position="46"/>
    </location>
</feature>
<dbReference type="Proteomes" id="UP000824166">
    <property type="component" value="Unassembled WGS sequence"/>
</dbReference>
<feature type="transmembrane region" description="Helical" evidence="7">
    <location>
        <begin position="285"/>
        <end position="313"/>
    </location>
</feature>
<feature type="transmembrane region" description="Helical" evidence="7">
    <location>
        <begin position="212"/>
        <end position="234"/>
    </location>
</feature>
<gene>
    <name evidence="9" type="ORF">KSW38_04240</name>
</gene>
<evidence type="ECO:0000256" key="5">
    <source>
        <dbReference type="ARBA" id="ARBA00022989"/>
    </source>
</evidence>
<feature type="transmembrane region" description="Helical" evidence="7">
    <location>
        <begin position="106"/>
        <end position="131"/>
    </location>
</feature>
<evidence type="ECO:0000313" key="9">
    <source>
        <dbReference type="EMBL" id="MBU8865503.1"/>
    </source>
</evidence>
<evidence type="ECO:0000256" key="7">
    <source>
        <dbReference type="SAM" id="Phobius"/>
    </source>
</evidence>
<evidence type="ECO:0000256" key="1">
    <source>
        <dbReference type="ARBA" id="ARBA00004141"/>
    </source>
</evidence>
<dbReference type="PROSITE" id="PS00218">
    <property type="entry name" value="AMINO_ACID_PERMEASE_1"/>
    <property type="match status" value="1"/>
</dbReference>
<keyword evidence="2" id="KW-0813">Transport</keyword>
<evidence type="ECO:0000256" key="2">
    <source>
        <dbReference type="ARBA" id="ARBA00022448"/>
    </source>
</evidence>
<sequence length="478" mass="49300">MTPTSTFATSAKTAGSSTRTVRGLKPRQLTMMGLGGAIGAGLFLGSGKGVAAAGPAILVSYIVAGALVILIMWMIGELSAANPASGAFSTHAETAFGPVAGYTIGWLYWVQLAVVVAAEAGGAAAILTGVLKSAPAGTPMPPTWLLATVFMAALTAVNMFAVAKYGEFEFWFAFIKVAVILAFLLVGALLLLGVLNGTSPGLSNFSDFAPKGAAGIGAGLLIVIFAFGGTEIVAIAAGETKDPEKSVATAIRTVAWRICVFYVGSVFIIVAALSPEAANAPEGPFAALLNVAGLPAAGTVMALVAVFALLSALNANIYGASRMLHSLAQRRHAPAYLKKTATNSVPRPAVLWTVAFGFIAAMLEAIFPGKVLETLLAIVGSTIIVIWASIAASQIKLRRSRDRGKTPFAPATYRMPLFPYLSYTAVGLLLLITIVAMLDAGTRTQLLLTFAATALIALSGIAITRRSTKIPEPQEDNA</sequence>
<feature type="domain" description="Amino acid permease/ SLC12A" evidence="8">
    <location>
        <begin position="29"/>
        <end position="461"/>
    </location>
</feature>
<evidence type="ECO:0000313" key="10">
    <source>
        <dbReference type="Proteomes" id="UP000824166"/>
    </source>
</evidence>
<dbReference type="PANTHER" id="PTHR43495:SF5">
    <property type="entry name" value="GAMMA-AMINOBUTYRIC ACID PERMEASE"/>
    <property type="match status" value="1"/>
</dbReference>
<feature type="transmembrane region" description="Helical" evidence="7">
    <location>
        <begin position="349"/>
        <end position="369"/>
    </location>
</feature>
<keyword evidence="3 7" id="KW-0812">Transmembrane</keyword>
<feature type="transmembrane region" description="Helical" evidence="7">
    <location>
        <begin position="143"/>
        <end position="163"/>
    </location>
</feature>
<dbReference type="RefSeq" id="WP_216923097.1">
    <property type="nucleotide sequence ID" value="NZ_JAHOPC010000002.1"/>
</dbReference>